<dbReference type="GO" id="GO:0042744">
    <property type="term" value="P:hydrogen peroxide catabolic process"/>
    <property type="evidence" value="ECO:0007669"/>
    <property type="project" value="UniProtKB-KW"/>
</dbReference>
<keyword evidence="13 19" id="KW-1015">Disulfide bond</keyword>
<reference evidence="22" key="1">
    <citation type="journal article" date="2019" name="Database">
        <title>The radish genome database (RadishGD): an integrated information resource for radish genomics.</title>
        <authorList>
            <person name="Yu H.J."/>
            <person name="Baek S."/>
            <person name="Lee Y.J."/>
            <person name="Cho A."/>
            <person name="Mun J.H."/>
        </authorList>
    </citation>
    <scope>NUCLEOTIDE SEQUENCE [LARGE SCALE GENOMIC DNA]</scope>
    <source>
        <strain evidence="22">cv. WK10039</strain>
    </source>
</reference>
<feature type="binding site" evidence="17">
    <location>
        <position position="87"/>
    </location>
    <ligand>
        <name>Ca(2+)</name>
        <dbReference type="ChEBI" id="CHEBI:29108"/>
        <label>1</label>
    </ligand>
</feature>
<dbReference type="PANTHER" id="PTHR31517:SF59">
    <property type="entry name" value="PEROXIDASE"/>
    <property type="match status" value="1"/>
</dbReference>
<dbReference type="GeneID" id="108837033"/>
<keyword evidence="10 17" id="KW-0106">Calcium</keyword>
<name>A0A6J0M0M0_RAPSA</name>
<evidence type="ECO:0000256" key="1">
    <source>
        <dbReference type="ARBA" id="ARBA00000189"/>
    </source>
</evidence>
<evidence type="ECO:0000256" key="2">
    <source>
        <dbReference type="ARBA" id="ARBA00002322"/>
    </source>
</evidence>
<dbReference type="PRINTS" id="PR00458">
    <property type="entry name" value="PEROXIDASE"/>
</dbReference>
<feature type="disulfide bond" evidence="19">
    <location>
        <begin position="70"/>
        <end position="75"/>
    </location>
</feature>
<comment type="function">
    <text evidence="2">Removal of H(2)O(2), oxidation of toxic reductants, biosynthesis and degradation of lignin, suberization, auxin catabolism, response to environmental stresses such as wounding, pathogen attack and oxidative stress. These functions might be dependent on each isozyme/isoform in each plant tissue.</text>
</comment>
<evidence type="ECO:0000256" key="5">
    <source>
        <dbReference type="ARBA" id="ARBA00022525"/>
    </source>
</evidence>
<feature type="binding site" evidence="17">
    <location>
        <position position="192"/>
    </location>
    <ligand>
        <name>Ca(2+)</name>
        <dbReference type="ChEBI" id="CHEBI:29108"/>
        <label>2</label>
    </ligand>
</feature>
<evidence type="ECO:0000256" key="12">
    <source>
        <dbReference type="ARBA" id="ARBA00023004"/>
    </source>
</evidence>
<feature type="binding site" evidence="17">
    <location>
        <position position="253"/>
    </location>
    <ligand>
        <name>Ca(2+)</name>
        <dbReference type="ChEBI" id="CHEBI:29108"/>
        <label>2</label>
    </ligand>
</feature>
<comment type="similarity">
    <text evidence="20">Belongs to the peroxidase family. Classical plant (class III) peroxidase subfamily.</text>
</comment>
<evidence type="ECO:0000259" key="21">
    <source>
        <dbReference type="PROSITE" id="PS50873"/>
    </source>
</evidence>
<feature type="disulfide bond" evidence="19">
    <location>
        <begin position="119"/>
        <end position="320"/>
    </location>
</feature>
<dbReference type="GO" id="GO:0006979">
    <property type="term" value="P:response to oxidative stress"/>
    <property type="evidence" value="ECO:0007669"/>
    <property type="project" value="UniProtKB-UniRule"/>
</dbReference>
<evidence type="ECO:0000256" key="16">
    <source>
        <dbReference type="PIRSR" id="PIRSR600823-2"/>
    </source>
</evidence>
<comment type="cofactor">
    <cofactor evidence="17 20">
        <name>heme b</name>
        <dbReference type="ChEBI" id="CHEBI:60344"/>
    </cofactor>
    <text evidence="17 20">Binds 1 heme b (iron(II)-protoporphyrin IX) group per subunit.</text>
</comment>
<dbReference type="GO" id="GO:0005576">
    <property type="term" value="C:extracellular region"/>
    <property type="evidence" value="ECO:0007669"/>
    <property type="project" value="UniProtKB-SubCell"/>
</dbReference>
<protein>
    <recommendedName>
        <fullName evidence="4 20">Peroxidase</fullName>
        <ecNumber evidence="4 20">1.11.1.7</ecNumber>
    </recommendedName>
</protein>
<sequence length="330" mass="36031">MAVKISTISTLIVFLALLSLGHFSHGELRLGFYNETCPNVEQIVFGVVEKAFSTNSRLAPLMIRLYFHDCFSNGCDASLLLDGTTSEKKAGPNLSVDGCALIDTVKDALEGNCTGVVSCADTIALVTRDLVNLASGGKARYEIPTGRFDGRESLASTVDLPGPQMSVSDTFKMFEKRKLSLTDMVLLLGGHTIGVTHCSFIMDRLYNFKNSQKPDPAMDPNLVKELRLKCPKKSGQNGAINLDQNVPSSDIVDASYYKQIESRRGILQIDDQLATDEMTKQIVKDLAVSNDFLVRFGQAMVKLGSFGVKDKDTGEIRTSCRSCKNLFCTA</sequence>
<evidence type="ECO:0000256" key="19">
    <source>
        <dbReference type="PIRSR" id="PIRSR600823-5"/>
    </source>
</evidence>
<evidence type="ECO:0000256" key="13">
    <source>
        <dbReference type="ARBA" id="ARBA00023157"/>
    </source>
</evidence>
<dbReference type="InterPro" id="IPR019794">
    <property type="entry name" value="Peroxidases_AS"/>
</dbReference>
<keyword evidence="14 20" id="KW-0376">Hydrogen peroxide</keyword>
<dbReference type="GO" id="GO:0046872">
    <property type="term" value="F:metal ion binding"/>
    <property type="evidence" value="ECO:0007669"/>
    <property type="project" value="UniProtKB-UniRule"/>
</dbReference>
<dbReference type="PROSITE" id="PS00435">
    <property type="entry name" value="PEROXIDASE_1"/>
    <property type="match status" value="1"/>
</dbReference>
<evidence type="ECO:0000256" key="14">
    <source>
        <dbReference type="ARBA" id="ARBA00023324"/>
    </source>
</evidence>
<evidence type="ECO:0000256" key="10">
    <source>
        <dbReference type="ARBA" id="ARBA00022837"/>
    </source>
</evidence>
<feature type="binding site" description="axial binding residue" evidence="17">
    <location>
        <position position="191"/>
    </location>
    <ligand>
        <name>heme b</name>
        <dbReference type="ChEBI" id="CHEBI:60344"/>
    </ligand>
    <ligandPart>
        <name>Fe</name>
        <dbReference type="ChEBI" id="CHEBI:18248"/>
    </ligandPart>
</feature>
<keyword evidence="7 20" id="KW-0349">Heme</keyword>
<dbReference type="EC" id="1.11.1.7" evidence="4 20"/>
<dbReference type="KEGG" id="rsz:108837033"/>
<comment type="similarity">
    <text evidence="3">Belongs to the peroxidase family. Ascorbate peroxidase subfamily.</text>
</comment>
<dbReference type="InterPro" id="IPR002016">
    <property type="entry name" value="Haem_peroxidase"/>
</dbReference>
<dbReference type="FunFam" id="1.10.420.10:FF:000007">
    <property type="entry name" value="Peroxidase"/>
    <property type="match status" value="1"/>
</dbReference>
<keyword evidence="5 20" id="KW-0964">Secreted</keyword>
<accession>A0A6J0M0M0</accession>
<dbReference type="AlphaFoldDB" id="A0A6J0M0M0"/>
<dbReference type="InterPro" id="IPR019793">
    <property type="entry name" value="Peroxidases_heam-ligand_BS"/>
</dbReference>
<dbReference type="PROSITE" id="PS00436">
    <property type="entry name" value="PEROXIDASE_2"/>
    <property type="match status" value="1"/>
</dbReference>
<reference evidence="23" key="2">
    <citation type="submission" date="2025-08" db="UniProtKB">
        <authorList>
            <consortium name="RefSeq"/>
        </authorList>
    </citation>
    <scope>IDENTIFICATION</scope>
    <source>
        <tissue evidence="23">Leaf</tissue>
    </source>
</reference>
<dbReference type="Gene3D" id="1.10.420.10">
    <property type="entry name" value="Peroxidase, domain 2"/>
    <property type="match status" value="1"/>
</dbReference>
<evidence type="ECO:0000256" key="15">
    <source>
        <dbReference type="PIRSR" id="PIRSR600823-1"/>
    </source>
</evidence>
<keyword evidence="6 20" id="KW-0575">Peroxidase</keyword>
<evidence type="ECO:0000256" key="6">
    <source>
        <dbReference type="ARBA" id="ARBA00022559"/>
    </source>
</evidence>
<dbReference type="GO" id="GO:0140825">
    <property type="term" value="F:lactoperoxidase activity"/>
    <property type="evidence" value="ECO:0007669"/>
    <property type="project" value="UniProtKB-EC"/>
</dbReference>
<feature type="binding site" evidence="17">
    <location>
        <position position="74"/>
    </location>
    <ligand>
        <name>Ca(2+)</name>
        <dbReference type="ChEBI" id="CHEBI:29108"/>
        <label>1</label>
    </ligand>
</feature>
<organism evidence="22 23">
    <name type="scientific">Raphanus sativus</name>
    <name type="common">Radish</name>
    <name type="synonym">Raphanus raphanistrum var. sativus</name>
    <dbReference type="NCBI Taxonomy" id="3726"/>
    <lineage>
        <taxon>Eukaryota</taxon>
        <taxon>Viridiplantae</taxon>
        <taxon>Streptophyta</taxon>
        <taxon>Embryophyta</taxon>
        <taxon>Tracheophyta</taxon>
        <taxon>Spermatophyta</taxon>
        <taxon>Magnoliopsida</taxon>
        <taxon>eudicotyledons</taxon>
        <taxon>Gunneridae</taxon>
        <taxon>Pentapetalae</taxon>
        <taxon>rosids</taxon>
        <taxon>malvids</taxon>
        <taxon>Brassicales</taxon>
        <taxon>Brassicaceae</taxon>
        <taxon>Brassiceae</taxon>
        <taxon>Raphanus</taxon>
    </lineage>
</organism>
<feature type="binding site" evidence="16">
    <location>
        <position position="161"/>
    </location>
    <ligand>
        <name>substrate</name>
    </ligand>
</feature>
<feature type="chain" id="PRO_5041021107" description="Peroxidase" evidence="20">
    <location>
        <begin position="27"/>
        <end position="330"/>
    </location>
</feature>
<dbReference type="PRINTS" id="PR00461">
    <property type="entry name" value="PLPEROXIDASE"/>
</dbReference>
<evidence type="ECO:0000313" key="23">
    <source>
        <dbReference type="RefSeq" id="XP_018465614.2"/>
    </source>
</evidence>
<evidence type="ECO:0000256" key="17">
    <source>
        <dbReference type="PIRSR" id="PIRSR600823-3"/>
    </source>
</evidence>
<keyword evidence="22" id="KW-1185">Reference proteome</keyword>
<keyword evidence="11 20" id="KW-0560">Oxidoreductase</keyword>
<gene>
    <name evidence="23" type="primary">LOC108837033</name>
</gene>
<dbReference type="OrthoDB" id="2113341at2759"/>
<dbReference type="CDD" id="cd00693">
    <property type="entry name" value="secretory_peroxidase"/>
    <property type="match status" value="1"/>
</dbReference>
<dbReference type="PANTHER" id="PTHR31517">
    <property type="match status" value="1"/>
</dbReference>
<feature type="binding site" evidence="17">
    <location>
        <position position="78"/>
    </location>
    <ligand>
        <name>Ca(2+)</name>
        <dbReference type="ChEBI" id="CHEBI:29108"/>
        <label>1</label>
    </ligand>
</feature>
<dbReference type="InterPro" id="IPR010255">
    <property type="entry name" value="Haem_peroxidase_sf"/>
</dbReference>
<dbReference type="InterPro" id="IPR033905">
    <property type="entry name" value="Secretory_peroxidase"/>
</dbReference>
<feature type="signal peptide" evidence="20">
    <location>
        <begin position="1"/>
        <end position="26"/>
    </location>
</feature>
<feature type="active site" description="Proton acceptor" evidence="15">
    <location>
        <position position="68"/>
    </location>
</feature>
<comment type="catalytic activity">
    <reaction evidence="1 20">
        <text>2 a phenolic donor + H2O2 = 2 a phenolic radical donor + 2 H2O</text>
        <dbReference type="Rhea" id="RHEA:56136"/>
        <dbReference type="ChEBI" id="CHEBI:15377"/>
        <dbReference type="ChEBI" id="CHEBI:16240"/>
        <dbReference type="ChEBI" id="CHEBI:139520"/>
        <dbReference type="ChEBI" id="CHEBI:139521"/>
        <dbReference type="EC" id="1.11.1.7"/>
    </reaction>
</comment>
<dbReference type="Gene3D" id="1.10.520.10">
    <property type="match status" value="1"/>
</dbReference>
<dbReference type="InterPro" id="IPR000823">
    <property type="entry name" value="Peroxidase_pln"/>
</dbReference>
<evidence type="ECO:0000256" key="11">
    <source>
        <dbReference type="ARBA" id="ARBA00023002"/>
    </source>
</evidence>
<evidence type="ECO:0000256" key="8">
    <source>
        <dbReference type="ARBA" id="ARBA00022723"/>
    </source>
</evidence>
<dbReference type="RefSeq" id="XP_018465614.2">
    <property type="nucleotide sequence ID" value="XM_018610112.2"/>
</dbReference>
<feature type="binding site" evidence="17">
    <location>
        <position position="69"/>
    </location>
    <ligand>
        <name>Ca(2+)</name>
        <dbReference type="ChEBI" id="CHEBI:29108"/>
        <label>1</label>
    </ligand>
</feature>
<evidence type="ECO:0000256" key="7">
    <source>
        <dbReference type="ARBA" id="ARBA00022617"/>
    </source>
</evidence>
<feature type="disulfide bond" evidence="19">
    <location>
        <begin position="198"/>
        <end position="230"/>
    </location>
</feature>
<evidence type="ECO:0000256" key="9">
    <source>
        <dbReference type="ARBA" id="ARBA00022729"/>
    </source>
</evidence>
<feature type="binding site" evidence="17">
    <location>
        <position position="76"/>
    </location>
    <ligand>
        <name>Ca(2+)</name>
        <dbReference type="ChEBI" id="CHEBI:29108"/>
        <label>1</label>
    </ligand>
</feature>
<evidence type="ECO:0000256" key="3">
    <source>
        <dbReference type="ARBA" id="ARBA00006873"/>
    </source>
</evidence>
<keyword evidence="8 17" id="KW-0479">Metal-binding</keyword>
<comment type="cofactor">
    <cofactor evidence="17 20">
        <name>Ca(2+)</name>
        <dbReference type="ChEBI" id="CHEBI:29108"/>
    </cofactor>
    <text evidence="17 20">Binds 2 calcium ions per subunit.</text>
</comment>
<feature type="domain" description="Plant heme peroxidase family profile" evidence="21">
    <location>
        <begin position="27"/>
        <end position="324"/>
    </location>
</feature>
<evidence type="ECO:0000256" key="20">
    <source>
        <dbReference type="RuleBase" id="RU362060"/>
    </source>
</evidence>
<dbReference type="GO" id="GO:0020037">
    <property type="term" value="F:heme binding"/>
    <property type="evidence" value="ECO:0007669"/>
    <property type="project" value="UniProtKB-UniRule"/>
</dbReference>
<evidence type="ECO:0000313" key="22">
    <source>
        <dbReference type="Proteomes" id="UP000504610"/>
    </source>
</evidence>
<dbReference type="Pfam" id="PF00141">
    <property type="entry name" value="peroxidase"/>
    <property type="match status" value="1"/>
</dbReference>
<dbReference type="Proteomes" id="UP000504610">
    <property type="component" value="Chromosome 2"/>
</dbReference>
<comment type="subcellular location">
    <subcellularLocation>
        <location evidence="20">Secreted</location>
    </subcellularLocation>
</comment>
<feature type="binding site" evidence="17">
    <location>
        <position position="243"/>
    </location>
    <ligand>
        <name>Ca(2+)</name>
        <dbReference type="ChEBI" id="CHEBI:29108"/>
        <label>2</label>
    </ligand>
</feature>
<feature type="disulfide bond" evidence="19">
    <location>
        <begin position="37"/>
        <end position="113"/>
    </location>
</feature>
<keyword evidence="9 20" id="KW-0732">Signal</keyword>
<proteinExistence type="inferred from homology"/>
<evidence type="ECO:0000256" key="18">
    <source>
        <dbReference type="PIRSR" id="PIRSR600823-4"/>
    </source>
</evidence>
<dbReference type="PROSITE" id="PS50873">
    <property type="entry name" value="PEROXIDASE_4"/>
    <property type="match status" value="1"/>
</dbReference>
<keyword evidence="12 17" id="KW-0408">Iron</keyword>
<feature type="site" description="Transition state stabilizer" evidence="18">
    <location>
        <position position="64"/>
    </location>
</feature>
<dbReference type="SUPFAM" id="SSF48113">
    <property type="entry name" value="Heme-dependent peroxidases"/>
    <property type="match status" value="1"/>
</dbReference>
<evidence type="ECO:0000256" key="4">
    <source>
        <dbReference type="ARBA" id="ARBA00012313"/>
    </source>
</evidence>